<dbReference type="PANTHER" id="PTHR36978">
    <property type="entry name" value="P-LOOP CONTAINING NUCLEOTIDE TRIPHOSPHATE HYDROLASE"/>
    <property type="match status" value="1"/>
</dbReference>
<dbReference type="AlphaFoldDB" id="A0A8H3J876"/>
<dbReference type="SUPFAM" id="SSF52540">
    <property type="entry name" value="P-loop containing nucleoside triphosphate hydrolases"/>
    <property type="match status" value="1"/>
</dbReference>
<dbReference type="Gene3D" id="3.40.50.300">
    <property type="entry name" value="P-loop containing nucleotide triphosphate hydrolases"/>
    <property type="match status" value="2"/>
</dbReference>
<organism evidence="1 2">
    <name type="scientific">Imshaugia aleurites</name>
    <dbReference type="NCBI Taxonomy" id="172621"/>
    <lineage>
        <taxon>Eukaryota</taxon>
        <taxon>Fungi</taxon>
        <taxon>Dikarya</taxon>
        <taxon>Ascomycota</taxon>
        <taxon>Pezizomycotina</taxon>
        <taxon>Lecanoromycetes</taxon>
        <taxon>OSLEUM clade</taxon>
        <taxon>Lecanoromycetidae</taxon>
        <taxon>Lecanorales</taxon>
        <taxon>Lecanorineae</taxon>
        <taxon>Parmeliaceae</taxon>
        <taxon>Imshaugia</taxon>
    </lineage>
</organism>
<accession>A0A8H3J876</accession>
<keyword evidence="2" id="KW-1185">Reference proteome</keyword>
<dbReference type="InterPro" id="IPR040632">
    <property type="entry name" value="Sulfotransfer_4"/>
</dbReference>
<name>A0A8H3J876_9LECA</name>
<proteinExistence type="predicted"/>
<reference evidence="1" key="1">
    <citation type="submission" date="2021-03" db="EMBL/GenBank/DDBJ databases">
        <authorList>
            <person name="Tagirdzhanova G."/>
        </authorList>
    </citation>
    <scope>NUCLEOTIDE SEQUENCE</scope>
</reference>
<dbReference type="Pfam" id="PF17784">
    <property type="entry name" value="Sulfotransfer_4"/>
    <property type="match status" value="2"/>
</dbReference>
<dbReference type="Proteomes" id="UP000664534">
    <property type="component" value="Unassembled WGS sequence"/>
</dbReference>
<dbReference type="PANTHER" id="PTHR36978:SF4">
    <property type="entry name" value="P-LOOP CONTAINING NUCLEOSIDE TRIPHOSPHATE HYDROLASE PROTEIN"/>
    <property type="match status" value="1"/>
</dbReference>
<dbReference type="InterPro" id="IPR027417">
    <property type="entry name" value="P-loop_NTPase"/>
</dbReference>
<gene>
    <name evidence="1" type="ORF">IMSHALPRED_003661</name>
</gene>
<evidence type="ECO:0000313" key="1">
    <source>
        <dbReference type="EMBL" id="CAF9942405.1"/>
    </source>
</evidence>
<protein>
    <recommendedName>
        <fullName evidence="3">Sulfotransferase</fullName>
    </recommendedName>
</protein>
<evidence type="ECO:0000313" key="2">
    <source>
        <dbReference type="Proteomes" id="UP000664534"/>
    </source>
</evidence>
<dbReference type="OrthoDB" id="408152at2759"/>
<evidence type="ECO:0008006" key="3">
    <source>
        <dbReference type="Google" id="ProtNLM"/>
    </source>
</evidence>
<dbReference type="EMBL" id="CAJPDT010000184">
    <property type="protein sequence ID" value="CAF9942405.1"/>
    <property type="molecule type" value="Genomic_DNA"/>
</dbReference>
<comment type="caution">
    <text evidence="1">The sequence shown here is derived from an EMBL/GenBank/DDBJ whole genome shotgun (WGS) entry which is preliminary data.</text>
</comment>
<sequence length="254" mass="29368">MAKPTHFHDYVTVVTDIDRRKYGERVVPMKVLCLGLPRTGTDSLRRALKLLGINDVYHGFPAFFENPRDCEMWYEAHKSKFENRGKPFGRDEFDKLLGHCQAVADHPCCVFAEELVQAYPEAKVILTTRPDNDWFCYAFLVFQMDMHRLFGDNFTADGKRRYREHNDMIRSLVPKDKLLELRLGQHGWDPLCKFLNVDIPKADYPRTNSVSDLNKKLDLVTWYACREVVATVGTSFLAVLATLYAVHFVRATLS</sequence>